<evidence type="ECO:0000313" key="2">
    <source>
        <dbReference type="Proteomes" id="UP000325579"/>
    </source>
</evidence>
<protein>
    <submittedName>
        <fullName evidence="1">Uncharacterized protein</fullName>
    </submittedName>
</protein>
<reference evidence="1 2" key="1">
    <citation type="submission" date="2019-04" db="EMBL/GenBank/DDBJ databases">
        <authorList>
            <consortium name="DOE Joint Genome Institute"/>
            <person name="Mondo S."/>
            <person name="Kjaerbolling I."/>
            <person name="Vesth T."/>
            <person name="Frisvad J.C."/>
            <person name="Nybo J.L."/>
            <person name="Theobald S."/>
            <person name="Kildgaard S."/>
            <person name="Isbrandt T."/>
            <person name="Kuo A."/>
            <person name="Sato A."/>
            <person name="Lyhne E.K."/>
            <person name="Kogle M.E."/>
            <person name="Wiebenga A."/>
            <person name="Kun R.S."/>
            <person name="Lubbers R.J."/>
            <person name="Makela M.R."/>
            <person name="Barry K."/>
            <person name="Chovatia M."/>
            <person name="Clum A."/>
            <person name="Daum C."/>
            <person name="Haridas S."/>
            <person name="He G."/>
            <person name="LaButti K."/>
            <person name="Lipzen A."/>
            <person name="Riley R."/>
            <person name="Salamov A."/>
            <person name="Simmons B.A."/>
            <person name="Magnuson J.K."/>
            <person name="Henrissat B."/>
            <person name="Mortensen U.H."/>
            <person name="Larsen T.O."/>
            <person name="Devries R.P."/>
            <person name="Grigoriev I.V."/>
            <person name="Machida M."/>
            <person name="Baker S.E."/>
            <person name="Andersen M.R."/>
            <person name="Cantor M.N."/>
            <person name="Hua S.X."/>
        </authorList>
    </citation>
    <scope>NUCLEOTIDE SEQUENCE [LARGE SCALE GENOMIC DNA]</scope>
    <source>
        <strain evidence="1 2">CBS 119388</strain>
    </source>
</reference>
<evidence type="ECO:0000313" key="1">
    <source>
        <dbReference type="EMBL" id="KAE8397441.1"/>
    </source>
</evidence>
<organism evidence="1 2">
    <name type="scientific">Aspergillus pseudonomiae</name>
    <dbReference type="NCBI Taxonomy" id="1506151"/>
    <lineage>
        <taxon>Eukaryota</taxon>
        <taxon>Fungi</taxon>
        <taxon>Dikarya</taxon>
        <taxon>Ascomycota</taxon>
        <taxon>Pezizomycotina</taxon>
        <taxon>Eurotiomycetes</taxon>
        <taxon>Eurotiomycetidae</taxon>
        <taxon>Eurotiales</taxon>
        <taxon>Aspergillaceae</taxon>
        <taxon>Aspergillus</taxon>
        <taxon>Aspergillus subgen. Circumdati</taxon>
    </lineage>
</organism>
<dbReference type="EMBL" id="ML736895">
    <property type="protein sequence ID" value="KAE8397441.1"/>
    <property type="molecule type" value="Genomic_DNA"/>
</dbReference>
<name>A0A5N7CTB2_9EURO</name>
<dbReference type="RefSeq" id="XP_031934760.1">
    <property type="nucleotide sequence ID" value="XM_032083818.1"/>
</dbReference>
<proteinExistence type="predicted"/>
<dbReference type="GeneID" id="43668509"/>
<dbReference type="AlphaFoldDB" id="A0A5N7CTB2"/>
<sequence>MSDKSRRHPLHNYGLWRVPTASIVSYLIALDVSRCTARCDPSLNNEVLWRPTLLRPLSIPYYRGINIATLHCMSQTMYAVMGPCITTDRSESRSIKH</sequence>
<gene>
    <name evidence="1" type="ORF">BDV37DRAFT_265661</name>
</gene>
<accession>A0A5N7CTB2</accession>
<keyword evidence="2" id="KW-1185">Reference proteome</keyword>
<dbReference type="Proteomes" id="UP000325579">
    <property type="component" value="Unassembled WGS sequence"/>
</dbReference>